<feature type="region of interest" description="Disordered" evidence="1">
    <location>
        <begin position="1"/>
        <end position="38"/>
    </location>
</feature>
<reference evidence="2 3" key="1">
    <citation type="journal article" date="2005" name="Nature">
        <title>The map-based sequence of the rice genome.</title>
        <authorList>
            <consortium name="International rice genome sequencing project (IRGSP)"/>
            <person name="Matsumoto T."/>
            <person name="Wu J."/>
            <person name="Kanamori H."/>
            <person name="Katayose Y."/>
            <person name="Fujisawa M."/>
            <person name="Namiki N."/>
            <person name="Mizuno H."/>
            <person name="Yamamoto K."/>
            <person name="Antonio B.A."/>
            <person name="Baba T."/>
            <person name="Sakata K."/>
            <person name="Nagamura Y."/>
            <person name="Aoki H."/>
            <person name="Arikawa K."/>
            <person name="Arita K."/>
            <person name="Bito T."/>
            <person name="Chiden Y."/>
            <person name="Fujitsuka N."/>
            <person name="Fukunaka R."/>
            <person name="Hamada M."/>
            <person name="Harada C."/>
            <person name="Hayashi A."/>
            <person name="Hijishita S."/>
            <person name="Honda M."/>
            <person name="Hosokawa S."/>
            <person name="Ichikawa Y."/>
            <person name="Idonuma A."/>
            <person name="Iijima M."/>
            <person name="Ikeda M."/>
            <person name="Ikeno M."/>
            <person name="Ito K."/>
            <person name="Ito S."/>
            <person name="Ito T."/>
            <person name="Ito Y."/>
            <person name="Ito Y."/>
            <person name="Iwabuchi A."/>
            <person name="Kamiya K."/>
            <person name="Karasawa W."/>
            <person name="Kurita K."/>
            <person name="Katagiri S."/>
            <person name="Kikuta A."/>
            <person name="Kobayashi H."/>
            <person name="Kobayashi N."/>
            <person name="Machita K."/>
            <person name="Maehara T."/>
            <person name="Masukawa M."/>
            <person name="Mizubayashi T."/>
            <person name="Mukai Y."/>
            <person name="Nagasaki H."/>
            <person name="Nagata Y."/>
            <person name="Naito S."/>
            <person name="Nakashima M."/>
            <person name="Nakama Y."/>
            <person name="Nakamichi Y."/>
            <person name="Nakamura M."/>
            <person name="Meguro A."/>
            <person name="Negishi M."/>
            <person name="Ohta I."/>
            <person name="Ohta T."/>
            <person name="Okamoto M."/>
            <person name="Ono N."/>
            <person name="Saji S."/>
            <person name="Sakaguchi M."/>
            <person name="Sakai K."/>
            <person name="Shibata M."/>
            <person name="Shimokawa T."/>
            <person name="Song J."/>
            <person name="Takazaki Y."/>
            <person name="Terasawa K."/>
            <person name="Tsugane M."/>
            <person name="Tsuji K."/>
            <person name="Ueda S."/>
            <person name="Waki K."/>
            <person name="Yamagata H."/>
            <person name="Yamamoto M."/>
            <person name="Yamamoto S."/>
            <person name="Yamane H."/>
            <person name="Yoshiki S."/>
            <person name="Yoshihara R."/>
            <person name="Yukawa K."/>
            <person name="Zhong H."/>
            <person name="Yano M."/>
            <person name="Yuan Q."/>
            <person name="Ouyang S."/>
            <person name="Liu J."/>
            <person name="Jones K.M."/>
            <person name="Gansberger K."/>
            <person name="Moffat K."/>
            <person name="Hill J."/>
            <person name="Bera J."/>
            <person name="Fadrosh D."/>
            <person name="Jin S."/>
            <person name="Johri S."/>
            <person name="Kim M."/>
            <person name="Overton L."/>
            <person name="Reardon M."/>
            <person name="Tsitrin T."/>
            <person name="Vuong H."/>
            <person name="Weaver B."/>
            <person name="Ciecko A."/>
            <person name="Tallon L."/>
            <person name="Jackson J."/>
            <person name="Pai G."/>
            <person name="Aken S.V."/>
            <person name="Utterback T."/>
            <person name="Reidmuller S."/>
            <person name="Feldblyum T."/>
            <person name="Hsiao J."/>
            <person name="Zismann V."/>
            <person name="Iobst S."/>
            <person name="de Vazeille A.R."/>
            <person name="Buell C.R."/>
            <person name="Ying K."/>
            <person name="Li Y."/>
            <person name="Lu T."/>
            <person name="Huang Y."/>
            <person name="Zhao Q."/>
            <person name="Feng Q."/>
            <person name="Zhang L."/>
            <person name="Zhu J."/>
            <person name="Weng Q."/>
            <person name="Mu J."/>
            <person name="Lu Y."/>
            <person name="Fan D."/>
            <person name="Liu Y."/>
            <person name="Guan J."/>
            <person name="Zhang Y."/>
            <person name="Yu S."/>
            <person name="Liu X."/>
            <person name="Zhang Y."/>
            <person name="Hong G."/>
            <person name="Han B."/>
            <person name="Choisne N."/>
            <person name="Demange N."/>
            <person name="Orjeda G."/>
            <person name="Samain S."/>
            <person name="Cattolico L."/>
            <person name="Pelletier E."/>
            <person name="Couloux A."/>
            <person name="Segurens B."/>
            <person name="Wincker P."/>
            <person name="D'Hont A."/>
            <person name="Scarpelli C."/>
            <person name="Weissenbach J."/>
            <person name="Salanoubat M."/>
            <person name="Quetier F."/>
            <person name="Yu Y."/>
            <person name="Kim H.R."/>
            <person name="Rambo T."/>
            <person name="Currie J."/>
            <person name="Collura K."/>
            <person name="Luo M."/>
            <person name="Yang T."/>
            <person name="Ammiraju J.S.S."/>
            <person name="Engler F."/>
            <person name="Soderlund C."/>
            <person name="Wing R.A."/>
            <person name="Palmer L.E."/>
            <person name="de la Bastide M."/>
            <person name="Spiegel L."/>
            <person name="Nascimento L."/>
            <person name="Zutavern T."/>
            <person name="O'Shaughnessy A."/>
            <person name="Dike S."/>
            <person name="Dedhia N."/>
            <person name="Preston R."/>
            <person name="Balija V."/>
            <person name="McCombie W.R."/>
            <person name="Chow T."/>
            <person name="Chen H."/>
            <person name="Chung M."/>
            <person name="Chen C."/>
            <person name="Shaw J."/>
            <person name="Wu H."/>
            <person name="Hsiao K."/>
            <person name="Chao Y."/>
            <person name="Chu M."/>
            <person name="Cheng C."/>
            <person name="Hour A."/>
            <person name="Lee P."/>
            <person name="Lin S."/>
            <person name="Lin Y."/>
            <person name="Liou J."/>
            <person name="Liu S."/>
            <person name="Hsing Y."/>
            <person name="Raghuvanshi S."/>
            <person name="Mohanty A."/>
            <person name="Bharti A.K."/>
            <person name="Gaur A."/>
            <person name="Gupta V."/>
            <person name="Kumar D."/>
            <person name="Ravi V."/>
            <person name="Vij S."/>
            <person name="Kapur A."/>
            <person name="Khurana P."/>
            <person name="Khurana P."/>
            <person name="Khurana J.P."/>
            <person name="Tyagi A.K."/>
            <person name="Gaikwad K."/>
            <person name="Singh A."/>
            <person name="Dalal V."/>
            <person name="Srivastava S."/>
            <person name="Dixit A."/>
            <person name="Pal A.K."/>
            <person name="Ghazi I.A."/>
            <person name="Yadav M."/>
            <person name="Pandit A."/>
            <person name="Bhargava A."/>
            <person name="Sureshbabu K."/>
            <person name="Batra K."/>
            <person name="Sharma T.R."/>
            <person name="Mohapatra T."/>
            <person name="Singh N.K."/>
            <person name="Messing J."/>
            <person name="Nelson A.B."/>
            <person name="Fuks G."/>
            <person name="Kavchok S."/>
            <person name="Keizer G."/>
            <person name="Linton E."/>
            <person name="Llaca V."/>
            <person name="Song R."/>
            <person name="Tanyolac B."/>
            <person name="Young S."/>
            <person name="Ho-Il K."/>
            <person name="Hahn J.H."/>
            <person name="Sangsakoo G."/>
            <person name="Vanavichit A."/>
            <person name="de Mattos Luiz.A.T."/>
            <person name="Zimmer P.D."/>
            <person name="Malone G."/>
            <person name="Dellagostin O."/>
            <person name="de Oliveira A.C."/>
            <person name="Bevan M."/>
            <person name="Bancroft I."/>
            <person name="Minx P."/>
            <person name="Cordum H."/>
            <person name="Wilson R."/>
            <person name="Cheng Z."/>
            <person name="Jin W."/>
            <person name="Jiang J."/>
            <person name="Leong S.A."/>
            <person name="Iwama H."/>
            <person name="Gojobori T."/>
            <person name="Itoh T."/>
            <person name="Niimura Y."/>
            <person name="Fujii Y."/>
            <person name="Habara T."/>
            <person name="Sakai H."/>
            <person name="Sato Y."/>
            <person name="Wilson G."/>
            <person name="Kumar K."/>
            <person name="McCouch S."/>
            <person name="Juretic N."/>
            <person name="Hoen D."/>
            <person name="Wright S."/>
            <person name="Bruskiewich R."/>
            <person name="Bureau T."/>
            <person name="Miyao A."/>
            <person name="Hirochika H."/>
            <person name="Nishikawa T."/>
            <person name="Kadowaki K."/>
            <person name="Sugiura M."/>
            <person name="Burr B."/>
            <person name="Sasaki T."/>
        </authorList>
    </citation>
    <scope>NUCLEOTIDE SEQUENCE [LARGE SCALE GENOMIC DNA]</scope>
    <source>
        <strain evidence="3">cv. Nipponbare</strain>
    </source>
</reference>
<evidence type="ECO:0000313" key="3">
    <source>
        <dbReference type="Proteomes" id="UP000000763"/>
    </source>
</evidence>
<feature type="non-terminal residue" evidence="2">
    <location>
        <position position="111"/>
    </location>
</feature>
<name>Q0J5B9_ORYSJ</name>
<dbReference type="Proteomes" id="UP000000763">
    <property type="component" value="Chromosome 8"/>
</dbReference>
<accession>Q0J5B9</accession>
<dbReference type="AlphaFoldDB" id="Q0J5B9"/>
<evidence type="ECO:0000256" key="1">
    <source>
        <dbReference type="SAM" id="MobiDB-lite"/>
    </source>
</evidence>
<dbReference type="KEGG" id="dosa:Os08g0447500"/>
<gene>
    <name evidence="2" type="ordered locus">Os08g0447500</name>
</gene>
<feature type="compositionally biased region" description="Polar residues" evidence="1">
    <location>
        <begin position="7"/>
        <end position="32"/>
    </location>
</feature>
<dbReference type="PANTHER" id="PTHR36308">
    <property type="entry name" value="DENTIN SIALOPHOSPHOPROTEIN-RELATED"/>
    <property type="match status" value="1"/>
</dbReference>
<evidence type="ECO:0000313" key="2">
    <source>
        <dbReference type="EMBL" id="BAF23846.2"/>
    </source>
</evidence>
<organism evidence="2 3">
    <name type="scientific">Oryza sativa subsp. japonica</name>
    <name type="common">Rice</name>
    <dbReference type="NCBI Taxonomy" id="39947"/>
    <lineage>
        <taxon>Eukaryota</taxon>
        <taxon>Viridiplantae</taxon>
        <taxon>Streptophyta</taxon>
        <taxon>Embryophyta</taxon>
        <taxon>Tracheophyta</taxon>
        <taxon>Spermatophyta</taxon>
        <taxon>Magnoliopsida</taxon>
        <taxon>Liliopsida</taxon>
        <taxon>Poales</taxon>
        <taxon>Poaceae</taxon>
        <taxon>BOP clade</taxon>
        <taxon>Oryzoideae</taxon>
        <taxon>Oryzeae</taxon>
        <taxon>Oryzinae</taxon>
        <taxon>Oryza</taxon>
        <taxon>Oryza sativa</taxon>
    </lineage>
</organism>
<dbReference type="EMBL" id="AP008214">
    <property type="protein sequence ID" value="BAF23846.2"/>
    <property type="molecule type" value="Genomic_DNA"/>
</dbReference>
<sequence length="111" mass="12288">MCRMVGRQQTGDLGSLSTIWPTTSHDTQSVSKPESADANVERLLSQMHDLSFMLKDDLSIPDKPRAAAPCSSLQFQIQMLSLITASLRRATNSVSAMCMYQFTACINCVWN</sequence>
<reference evidence="3" key="2">
    <citation type="journal article" date="2008" name="Nucleic Acids Res.">
        <title>The rice annotation project database (RAP-DB): 2008 update.</title>
        <authorList>
            <consortium name="The rice annotation project (RAP)"/>
        </authorList>
    </citation>
    <scope>GENOME REANNOTATION</scope>
    <source>
        <strain evidence="3">cv. Nipponbare</strain>
    </source>
</reference>
<dbReference type="PANTHER" id="PTHR36308:SF1">
    <property type="entry name" value="DENTIN SIALOPHOSPHOPROTEIN-RELATED"/>
    <property type="match status" value="1"/>
</dbReference>
<protein>
    <submittedName>
        <fullName evidence="2">Os08g0447500 protein</fullName>
    </submittedName>
</protein>
<proteinExistence type="predicted"/>